<name>A0A0D0BUI2_9AGAR</name>
<protein>
    <submittedName>
        <fullName evidence="11">Unplaced genomic scaffold GYMLUscaffold_83, whole genome shotgun sequence</fullName>
    </submittedName>
</protein>
<keyword evidence="12" id="KW-1185">Reference proteome</keyword>
<dbReference type="InterPro" id="IPR017972">
    <property type="entry name" value="Cyt_P450_CS"/>
</dbReference>
<comment type="pathway">
    <text evidence="2">Secondary metabolite biosynthesis.</text>
</comment>
<gene>
    <name evidence="11" type="ORF">GYMLUDRAFT_179178</name>
</gene>
<keyword evidence="6 10" id="KW-0560">Oxidoreductase</keyword>
<feature type="binding site" description="axial binding residue" evidence="9">
    <location>
        <position position="386"/>
    </location>
    <ligand>
        <name>heme</name>
        <dbReference type="ChEBI" id="CHEBI:30413"/>
    </ligand>
    <ligandPart>
        <name>Fe</name>
        <dbReference type="ChEBI" id="CHEBI:18248"/>
    </ligandPart>
</feature>
<dbReference type="GO" id="GO:0005506">
    <property type="term" value="F:iron ion binding"/>
    <property type="evidence" value="ECO:0007669"/>
    <property type="project" value="InterPro"/>
</dbReference>
<evidence type="ECO:0000256" key="2">
    <source>
        <dbReference type="ARBA" id="ARBA00005179"/>
    </source>
</evidence>
<keyword evidence="4 9" id="KW-0349">Heme</keyword>
<proteinExistence type="inferred from homology"/>
<dbReference type="PRINTS" id="PR00463">
    <property type="entry name" value="EP450I"/>
</dbReference>
<sequence length="455" mass="50606">MPSQENWVSFSSWADTYGELTTALGQHIIVVNNFHIAKEMLNKKSAIYSDRPVLQVGGELVGYNNTTGLLRYGPRHQTQRAFFHRVMGTNVAMKDINSIEELETRRFLKRMLAEPHNLAENVRKTTGAIILKVSHGYEIQEKNDPFVAMADKVLDDVTQATAPGSFVADLFPICNYLPEWLPGAGFKRRAAVWRSRIIELVEKPHQLVKDEMAAGTAKKSFTSSILEEEKNLSTADEHEVKWTAASIFSGGADTTVGAIMAFFLAMILYPEVQKKAQAELDAILGKETLPKLVDRERLPYLNALTLEVLRWHSVVPSALPHRVMEDDIQSGYYIPKDALVLPNIWKMSHDPAIYSTPMAFNPDRFLGPDAEMDSREVTFGFGRRICPGKLVADASLFIACAMTLTVFNIGVPNGARAKGDLKPTPGSISHPTEFDCVLTPRSKTAAVLIQNEDMD</sequence>
<comment type="cofactor">
    <cofactor evidence="1 9">
        <name>heme</name>
        <dbReference type="ChEBI" id="CHEBI:30413"/>
    </cofactor>
</comment>
<evidence type="ECO:0000256" key="5">
    <source>
        <dbReference type="ARBA" id="ARBA00022723"/>
    </source>
</evidence>
<evidence type="ECO:0000256" key="6">
    <source>
        <dbReference type="ARBA" id="ARBA00023002"/>
    </source>
</evidence>
<evidence type="ECO:0000256" key="9">
    <source>
        <dbReference type="PIRSR" id="PIRSR602401-1"/>
    </source>
</evidence>
<dbReference type="InterPro" id="IPR001128">
    <property type="entry name" value="Cyt_P450"/>
</dbReference>
<evidence type="ECO:0000256" key="1">
    <source>
        <dbReference type="ARBA" id="ARBA00001971"/>
    </source>
</evidence>
<dbReference type="PROSITE" id="PS00086">
    <property type="entry name" value="CYTOCHROME_P450"/>
    <property type="match status" value="1"/>
</dbReference>
<keyword evidence="7 9" id="KW-0408">Iron</keyword>
<dbReference type="EMBL" id="KN834831">
    <property type="protein sequence ID" value="KIK53249.1"/>
    <property type="molecule type" value="Genomic_DNA"/>
</dbReference>
<evidence type="ECO:0000313" key="12">
    <source>
        <dbReference type="Proteomes" id="UP000053593"/>
    </source>
</evidence>
<organism evidence="11 12">
    <name type="scientific">Collybiopsis luxurians FD-317 M1</name>
    <dbReference type="NCBI Taxonomy" id="944289"/>
    <lineage>
        <taxon>Eukaryota</taxon>
        <taxon>Fungi</taxon>
        <taxon>Dikarya</taxon>
        <taxon>Basidiomycota</taxon>
        <taxon>Agaricomycotina</taxon>
        <taxon>Agaricomycetes</taxon>
        <taxon>Agaricomycetidae</taxon>
        <taxon>Agaricales</taxon>
        <taxon>Marasmiineae</taxon>
        <taxon>Omphalotaceae</taxon>
        <taxon>Collybiopsis</taxon>
        <taxon>Collybiopsis luxurians</taxon>
    </lineage>
</organism>
<dbReference type="PANTHER" id="PTHR46300:SF7">
    <property type="entry name" value="P450, PUTATIVE (EUROFUNG)-RELATED"/>
    <property type="match status" value="1"/>
</dbReference>
<dbReference type="InterPro" id="IPR050364">
    <property type="entry name" value="Cytochrome_P450_fung"/>
</dbReference>
<dbReference type="CDD" id="cd11065">
    <property type="entry name" value="CYP64-like"/>
    <property type="match status" value="1"/>
</dbReference>
<dbReference type="Pfam" id="PF00067">
    <property type="entry name" value="p450"/>
    <property type="match status" value="1"/>
</dbReference>
<dbReference type="Proteomes" id="UP000053593">
    <property type="component" value="Unassembled WGS sequence"/>
</dbReference>
<evidence type="ECO:0000256" key="4">
    <source>
        <dbReference type="ARBA" id="ARBA00022617"/>
    </source>
</evidence>
<dbReference type="InterPro" id="IPR036396">
    <property type="entry name" value="Cyt_P450_sf"/>
</dbReference>
<dbReference type="GO" id="GO:0016705">
    <property type="term" value="F:oxidoreductase activity, acting on paired donors, with incorporation or reduction of molecular oxygen"/>
    <property type="evidence" value="ECO:0007669"/>
    <property type="project" value="InterPro"/>
</dbReference>
<dbReference type="HOGENOM" id="CLU_001570_2_3_1"/>
<reference evidence="11 12" key="1">
    <citation type="submission" date="2014-04" db="EMBL/GenBank/DDBJ databases">
        <title>Evolutionary Origins and Diversification of the Mycorrhizal Mutualists.</title>
        <authorList>
            <consortium name="DOE Joint Genome Institute"/>
            <consortium name="Mycorrhizal Genomics Consortium"/>
            <person name="Kohler A."/>
            <person name="Kuo A."/>
            <person name="Nagy L.G."/>
            <person name="Floudas D."/>
            <person name="Copeland A."/>
            <person name="Barry K.W."/>
            <person name="Cichocki N."/>
            <person name="Veneault-Fourrey C."/>
            <person name="LaButti K."/>
            <person name="Lindquist E.A."/>
            <person name="Lipzen A."/>
            <person name="Lundell T."/>
            <person name="Morin E."/>
            <person name="Murat C."/>
            <person name="Riley R."/>
            <person name="Ohm R."/>
            <person name="Sun H."/>
            <person name="Tunlid A."/>
            <person name="Henrissat B."/>
            <person name="Grigoriev I.V."/>
            <person name="Hibbett D.S."/>
            <person name="Martin F."/>
        </authorList>
    </citation>
    <scope>NUCLEOTIDE SEQUENCE [LARGE SCALE GENOMIC DNA]</scope>
    <source>
        <strain evidence="11 12">FD-317 M1</strain>
    </source>
</reference>
<dbReference type="SUPFAM" id="SSF48264">
    <property type="entry name" value="Cytochrome P450"/>
    <property type="match status" value="1"/>
</dbReference>
<dbReference type="InterPro" id="IPR002401">
    <property type="entry name" value="Cyt_P450_E_grp-I"/>
</dbReference>
<dbReference type="OrthoDB" id="2789670at2759"/>
<dbReference type="GO" id="GO:0020037">
    <property type="term" value="F:heme binding"/>
    <property type="evidence" value="ECO:0007669"/>
    <property type="project" value="InterPro"/>
</dbReference>
<evidence type="ECO:0000313" key="11">
    <source>
        <dbReference type="EMBL" id="KIK53249.1"/>
    </source>
</evidence>
<keyword evidence="5 9" id="KW-0479">Metal-binding</keyword>
<evidence type="ECO:0000256" key="10">
    <source>
        <dbReference type="RuleBase" id="RU000461"/>
    </source>
</evidence>
<accession>A0A0D0BUI2</accession>
<dbReference type="PANTHER" id="PTHR46300">
    <property type="entry name" value="P450, PUTATIVE (EUROFUNG)-RELATED-RELATED"/>
    <property type="match status" value="1"/>
</dbReference>
<evidence type="ECO:0000256" key="3">
    <source>
        <dbReference type="ARBA" id="ARBA00010617"/>
    </source>
</evidence>
<dbReference type="GO" id="GO:0004497">
    <property type="term" value="F:monooxygenase activity"/>
    <property type="evidence" value="ECO:0007669"/>
    <property type="project" value="UniProtKB-KW"/>
</dbReference>
<evidence type="ECO:0000256" key="8">
    <source>
        <dbReference type="ARBA" id="ARBA00023033"/>
    </source>
</evidence>
<keyword evidence="8 10" id="KW-0503">Monooxygenase</keyword>
<evidence type="ECO:0000256" key="7">
    <source>
        <dbReference type="ARBA" id="ARBA00023004"/>
    </source>
</evidence>
<comment type="similarity">
    <text evidence="3 10">Belongs to the cytochrome P450 family.</text>
</comment>
<dbReference type="AlphaFoldDB" id="A0A0D0BUI2"/>
<dbReference type="Gene3D" id="1.10.630.10">
    <property type="entry name" value="Cytochrome P450"/>
    <property type="match status" value="1"/>
</dbReference>